<dbReference type="AlphaFoldDB" id="A0A1D8TVY7"/>
<keyword evidence="3" id="KW-0489">Methyltransferase</keyword>
<evidence type="ECO:0000256" key="6">
    <source>
        <dbReference type="PROSITE-ProRule" id="PRU00339"/>
    </source>
</evidence>
<dbReference type="InterPro" id="IPR022642">
    <property type="entry name" value="CheR_C"/>
</dbReference>
<evidence type="ECO:0000313" key="9">
    <source>
        <dbReference type="Proteomes" id="UP000177870"/>
    </source>
</evidence>
<dbReference type="SMART" id="SM00138">
    <property type="entry name" value="MeTrc"/>
    <property type="match status" value="1"/>
</dbReference>
<evidence type="ECO:0000256" key="3">
    <source>
        <dbReference type="ARBA" id="ARBA00022603"/>
    </source>
</evidence>
<feature type="repeat" description="TPR" evidence="6">
    <location>
        <begin position="431"/>
        <end position="464"/>
    </location>
</feature>
<evidence type="ECO:0000256" key="1">
    <source>
        <dbReference type="ARBA" id="ARBA00001541"/>
    </source>
</evidence>
<dbReference type="SUPFAM" id="SSF47757">
    <property type="entry name" value="Chemotaxis receptor methyltransferase CheR, N-terminal domain"/>
    <property type="match status" value="1"/>
</dbReference>
<dbReference type="EMBL" id="CP017599">
    <property type="protein sequence ID" value="AOX01808.1"/>
    <property type="molecule type" value="Genomic_DNA"/>
</dbReference>
<dbReference type="EC" id="2.1.1.80" evidence="2"/>
<dbReference type="GO" id="GO:0032259">
    <property type="term" value="P:methylation"/>
    <property type="evidence" value="ECO:0007669"/>
    <property type="project" value="UniProtKB-KW"/>
</dbReference>
<dbReference type="OrthoDB" id="9799157at2"/>
<dbReference type="InterPro" id="IPR036804">
    <property type="entry name" value="CheR_N_sf"/>
</dbReference>
<feature type="domain" description="CheR-type methyltransferase" evidence="7">
    <location>
        <begin position="1"/>
        <end position="259"/>
    </location>
</feature>
<dbReference type="PRINTS" id="PR00996">
    <property type="entry name" value="CHERMTFRASE"/>
</dbReference>
<gene>
    <name evidence="8" type="ORF">BJP34_22350</name>
</gene>
<name>A0A1D8TVY7_9CYAN</name>
<dbReference type="GO" id="GO:0008983">
    <property type="term" value="F:protein-glutamate O-methyltransferase activity"/>
    <property type="evidence" value="ECO:0007669"/>
    <property type="project" value="UniProtKB-EC"/>
</dbReference>
<dbReference type="Pfam" id="PF13181">
    <property type="entry name" value="TPR_8"/>
    <property type="match status" value="2"/>
</dbReference>
<keyword evidence="4" id="KW-0808">Transferase</keyword>
<dbReference type="Gene3D" id="1.10.155.10">
    <property type="entry name" value="Chemotaxis receptor methyltransferase CheR, N-terminal domain"/>
    <property type="match status" value="1"/>
</dbReference>
<reference evidence="9" key="1">
    <citation type="submission" date="2016-10" db="EMBL/GenBank/DDBJ databases">
        <title>Comparative genomics uncovers the prolific and rare metabolic potential of the cyanobacterial genus Moorea.</title>
        <authorList>
            <person name="Leao T."/>
            <person name="Castelao G."/>
            <person name="Korobeynikov A."/>
            <person name="Monroe E.A."/>
            <person name="Podell S."/>
            <person name="Glukhov E."/>
            <person name="Allen E."/>
            <person name="Gerwick W.H."/>
            <person name="Gerwick L."/>
        </authorList>
    </citation>
    <scope>NUCLEOTIDE SEQUENCE [LARGE SCALE GENOMIC DNA]</scope>
    <source>
        <strain evidence="9">PAL-8-15-08-1</strain>
    </source>
</reference>
<dbReference type="InterPro" id="IPR050903">
    <property type="entry name" value="Bact_Chemotaxis_MeTrfase"/>
</dbReference>
<dbReference type="RefSeq" id="WP_070394241.1">
    <property type="nucleotide sequence ID" value="NZ_CP017599.1"/>
</dbReference>
<keyword evidence="6" id="KW-0802">TPR repeat</keyword>
<proteinExistence type="predicted"/>
<keyword evidence="5" id="KW-0949">S-adenosyl-L-methionine</keyword>
<dbReference type="InterPro" id="IPR000780">
    <property type="entry name" value="CheR_MeTrfase"/>
</dbReference>
<organism evidence="8 9">
    <name type="scientific">Moorena producens PAL-8-15-08-1</name>
    <dbReference type="NCBI Taxonomy" id="1458985"/>
    <lineage>
        <taxon>Bacteria</taxon>
        <taxon>Bacillati</taxon>
        <taxon>Cyanobacteriota</taxon>
        <taxon>Cyanophyceae</taxon>
        <taxon>Coleofasciculales</taxon>
        <taxon>Coleofasciculaceae</taxon>
        <taxon>Moorena</taxon>
    </lineage>
</organism>
<dbReference type="SUPFAM" id="SSF48452">
    <property type="entry name" value="TPR-like"/>
    <property type="match status" value="1"/>
</dbReference>
<dbReference type="Gene3D" id="1.25.40.10">
    <property type="entry name" value="Tetratricopeptide repeat domain"/>
    <property type="match status" value="1"/>
</dbReference>
<evidence type="ECO:0000313" key="8">
    <source>
        <dbReference type="EMBL" id="AOX01808.1"/>
    </source>
</evidence>
<dbReference type="Gene3D" id="3.40.50.150">
    <property type="entry name" value="Vaccinia Virus protein VP39"/>
    <property type="match status" value="1"/>
</dbReference>
<comment type="catalytic activity">
    <reaction evidence="1">
        <text>L-glutamyl-[protein] + S-adenosyl-L-methionine = [protein]-L-glutamate 5-O-methyl ester + S-adenosyl-L-homocysteine</text>
        <dbReference type="Rhea" id="RHEA:24452"/>
        <dbReference type="Rhea" id="RHEA-COMP:10208"/>
        <dbReference type="Rhea" id="RHEA-COMP:10311"/>
        <dbReference type="ChEBI" id="CHEBI:29973"/>
        <dbReference type="ChEBI" id="CHEBI:57856"/>
        <dbReference type="ChEBI" id="CHEBI:59789"/>
        <dbReference type="ChEBI" id="CHEBI:82795"/>
        <dbReference type="EC" id="2.1.1.80"/>
    </reaction>
</comment>
<dbReference type="InterPro" id="IPR029063">
    <property type="entry name" value="SAM-dependent_MTases_sf"/>
</dbReference>
<evidence type="ECO:0000256" key="2">
    <source>
        <dbReference type="ARBA" id="ARBA00012534"/>
    </source>
</evidence>
<sequence length="526" mass="61369">MSNTESLSVEIKQAFLRLIAQQTGLVIKEADQDNLIETILVRMKFLKFGSPESYYQLLRSPTIESHQEWQKLVILLTNTETYFWRDKGQFNTLKNYIIPKISEQQNNHKTIRICSAGCSTGEEPYSLAILLHKLIPDLEKWKVKIFGIDINKYALETAKKGIYSSWSFRNIHPDIKRDYFRIINNSYHIDNRIKKMVTFKTVNLVKDSFNKQNYDLKDLDLLICRNVFIYFEDSAKAKVLDKFYDTLKPLGYLLTGHAELYGHNLSKFQTKVFPESLVYQRRADNFILKTPPLVSLTSEEKSPQVKNLSLEVLQKSPPSERQPITAEFSNTQKTNVARDIWSVDDTPINLIKSQENTKLQKTAKEVIIEVERLLQKEAYDLAIQQLKNFLKIHSNNFHAYYLMAQINANLGKYEEAINYCQKALDIDYLSVNPYYLLAQIAEEQGNLVEAKRIFKKIIYLEPSSIKPYLDLSHIYQKERNQKQTRKMKQAVINILKQLSPKTIIKDYDNLTAAELIIKMETELNDY</sequence>
<dbReference type="SUPFAM" id="SSF53335">
    <property type="entry name" value="S-adenosyl-L-methionine-dependent methyltransferases"/>
    <property type="match status" value="1"/>
</dbReference>
<evidence type="ECO:0000256" key="5">
    <source>
        <dbReference type="ARBA" id="ARBA00022691"/>
    </source>
</evidence>
<evidence type="ECO:0000259" key="7">
    <source>
        <dbReference type="PROSITE" id="PS50123"/>
    </source>
</evidence>
<dbReference type="Pfam" id="PF01739">
    <property type="entry name" value="CheR"/>
    <property type="match status" value="1"/>
</dbReference>
<dbReference type="PROSITE" id="PS50005">
    <property type="entry name" value="TPR"/>
    <property type="match status" value="2"/>
</dbReference>
<dbReference type="InterPro" id="IPR019734">
    <property type="entry name" value="TPR_rpt"/>
</dbReference>
<dbReference type="SMART" id="SM00028">
    <property type="entry name" value="TPR"/>
    <property type="match status" value="2"/>
</dbReference>
<accession>A0A1D8TVY7</accession>
<dbReference type="STRING" id="1458985.BJP34_22350"/>
<dbReference type="PANTHER" id="PTHR24422">
    <property type="entry name" value="CHEMOTAXIS PROTEIN METHYLTRANSFERASE"/>
    <property type="match status" value="1"/>
</dbReference>
<dbReference type="PROSITE" id="PS50123">
    <property type="entry name" value="CHER"/>
    <property type="match status" value="1"/>
</dbReference>
<dbReference type="KEGG" id="mpro:BJP34_22350"/>
<evidence type="ECO:0000256" key="4">
    <source>
        <dbReference type="ARBA" id="ARBA00022679"/>
    </source>
</evidence>
<feature type="repeat" description="TPR" evidence="6">
    <location>
        <begin position="397"/>
        <end position="430"/>
    </location>
</feature>
<dbReference type="PANTHER" id="PTHR24422:SF10">
    <property type="entry name" value="CHEMOTAXIS PROTEIN METHYLTRANSFERASE 2"/>
    <property type="match status" value="1"/>
</dbReference>
<protein>
    <recommendedName>
        <fullName evidence="2">protein-glutamate O-methyltransferase</fullName>
        <ecNumber evidence="2">2.1.1.80</ecNumber>
    </recommendedName>
</protein>
<dbReference type="InterPro" id="IPR011990">
    <property type="entry name" value="TPR-like_helical_dom_sf"/>
</dbReference>
<dbReference type="Proteomes" id="UP000177870">
    <property type="component" value="Chromosome"/>
</dbReference>